<proteinExistence type="inferred from homology"/>
<comment type="caution">
    <text evidence="8">The sequence shown here is derived from an EMBL/GenBank/DDBJ whole genome shotgun (WGS) entry which is preliminary data.</text>
</comment>
<dbReference type="PANTHER" id="PTHR35794:SF2">
    <property type="entry name" value="CELL DIVISION PROTEIN DIVIVA"/>
    <property type="match status" value="1"/>
</dbReference>
<dbReference type="GO" id="GO:0051301">
    <property type="term" value="P:cell division"/>
    <property type="evidence" value="ECO:0007669"/>
    <property type="project" value="UniProtKB-KW"/>
</dbReference>
<dbReference type="NCBIfam" id="TIGR03544">
    <property type="entry name" value="DivI1A_domain"/>
    <property type="match status" value="1"/>
</dbReference>
<evidence type="ECO:0000256" key="7">
    <source>
        <dbReference type="SAM" id="Coils"/>
    </source>
</evidence>
<organism evidence="8">
    <name type="scientific">bioreactor metagenome</name>
    <dbReference type="NCBI Taxonomy" id="1076179"/>
    <lineage>
        <taxon>unclassified sequences</taxon>
        <taxon>metagenomes</taxon>
        <taxon>ecological metagenomes</taxon>
    </lineage>
</organism>
<dbReference type="PANTHER" id="PTHR35794">
    <property type="entry name" value="CELL DIVISION PROTEIN DIVIVA"/>
    <property type="match status" value="1"/>
</dbReference>
<comment type="subcellular location">
    <subcellularLocation>
        <location evidence="1">Cytoplasm</location>
    </subcellularLocation>
</comment>
<feature type="coiled-coil region" evidence="7">
    <location>
        <begin position="28"/>
        <end position="55"/>
    </location>
</feature>
<dbReference type="EMBL" id="VSSQ01013788">
    <property type="protein sequence ID" value="MPM52274.1"/>
    <property type="molecule type" value="Genomic_DNA"/>
</dbReference>
<keyword evidence="3" id="KW-0963">Cytoplasm</keyword>
<keyword evidence="5 7" id="KW-0175">Coiled coil</keyword>
<evidence type="ECO:0000256" key="2">
    <source>
        <dbReference type="ARBA" id="ARBA00009008"/>
    </source>
</evidence>
<dbReference type="Pfam" id="PF05103">
    <property type="entry name" value="DivIVA"/>
    <property type="match status" value="1"/>
</dbReference>
<evidence type="ECO:0000313" key="8">
    <source>
        <dbReference type="EMBL" id="MPM52274.1"/>
    </source>
</evidence>
<evidence type="ECO:0000256" key="5">
    <source>
        <dbReference type="ARBA" id="ARBA00023054"/>
    </source>
</evidence>
<reference evidence="8" key="1">
    <citation type="submission" date="2019-08" db="EMBL/GenBank/DDBJ databases">
        <authorList>
            <person name="Kucharzyk K."/>
            <person name="Murdoch R.W."/>
            <person name="Higgins S."/>
            <person name="Loffler F."/>
        </authorList>
    </citation>
    <scope>NUCLEOTIDE SEQUENCE</scope>
</reference>
<dbReference type="AlphaFoldDB" id="A0A645ARP6"/>
<evidence type="ECO:0000256" key="6">
    <source>
        <dbReference type="ARBA" id="ARBA00023306"/>
    </source>
</evidence>
<evidence type="ECO:0000256" key="3">
    <source>
        <dbReference type="ARBA" id="ARBA00022490"/>
    </source>
</evidence>
<gene>
    <name evidence="8" type="primary">divIVA_5</name>
    <name evidence="8" type="ORF">SDC9_99033</name>
</gene>
<sequence>MLSPLDIHNKEFKKSLRGYDEADVDAFLDEIIRDFEALYRENTSLKEKLNLSEERIQSVMGMEESLKKALLVAQEAGDQLKMNARREGELIIREADVQSRKIIDEAMSRAQKIVAEHDQVRKDAVVCRARLKTILQAQMDLLESAEWKFPVGDEFKVGNYGENKKN</sequence>
<protein>
    <submittedName>
        <fullName evidence="8">Septum site-determining protein DivIVA</fullName>
    </submittedName>
</protein>
<keyword evidence="4" id="KW-0132">Cell division</keyword>
<evidence type="ECO:0000256" key="4">
    <source>
        <dbReference type="ARBA" id="ARBA00022618"/>
    </source>
</evidence>
<accession>A0A645ARP6</accession>
<dbReference type="Gene3D" id="6.10.250.660">
    <property type="match status" value="1"/>
</dbReference>
<comment type="similarity">
    <text evidence="2">Belongs to the DivIVA family.</text>
</comment>
<name>A0A645ARP6_9ZZZZ</name>
<dbReference type="GO" id="GO:0005737">
    <property type="term" value="C:cytoplasm"/>
    <property type="evidence" value="ECO:0007669"/>
    <property type="project" value="UniProtKB-SubCell"/>
</dbReference>
<dbReference type="InterPro" id="IPR019933">
    <property type="entry name" value="DivIVA_domain"/>
</dbReference>
<keyword evidence="6" id="KW-0131">Cell cycle</keyword>
<dbReference type="InterPro" id="IPR007793">
    <property type="entry name" value="DivIVA_fam"/>
</dbReference>
<evidence type="ECO:0000256" key="1">
    <source>
        <dbReference type="ARBA" id="ARBA00004496"/>
    </source>
</evidence>